<dbReference type="EMBL" id="VDUZ01000013">
    <property type="protein sequence ID" value="TXL75697.1"/>
    <property type="molecule type" value="Genomic_DNA"/>
</dbReference>
<evidence type="ECO:0000256" key="2">
    <source>
        <dbReference type="ARBA" id="ARBA00022448"/>
    </source>
</evidence>
<evidence type="ECO:0000256" key="3">
    <source>
        <dbReference type="ARBA" id="ARBA00022475"/>
    </source>
</evidence>
<dbReference type="InterPro" id="IPR000515">
    <property type="entry name" value="MetI-like"/>
</dbReference>
<evidence type="ECO:0000313" key="10">
    <source>
        <dbReference type="Proteomes" id="UP000321638"/>
    </source>
</evidence>
<dbReference type="InterPro" id="IPR035906">
    <property type="entry name" value="MetI-like_sf"/>
</dbReference>
<dbReference type="Gene3D" id="1.10.3720.10">
    <property type="entry name" value="MetI-like"/>
    <property type="match status" value="1"/>
</dbReference>
<keyword evidence="6 7" id="KW-0472">Membrane</keyword>
<accession>A0A5C8PNE9</accession>
<comment type="similarity">
    <text evidence="7">Belongs to the binding-protein-dependent transport system permease family.</text>
</comment>
<feature type="transmembrane region" description="Helical" evidence="7">
    <location>
        <begin position="35"/>
        <end position="57"/>
    </location>
</feature>
<gene>
    <name evidence="9" type="ORF">FHP25_13685</name>
</gene>
<dbReference type="PROSITE" id="PS50928">
    <property type="entry name" value="ABC_TM1"/>
    <property type="match status" value="1"/>
</dbReference>
<dbReference type="SUPFAM" id="SSF161098">
    <property type="entry name" value="MetI-like"/>
    <property type="match status" value="1"/>
</dbReference>
<comment type="caution">
    <text evidence="9">The sequence shown here is derived from an EMBL/GenBank/DDBJ whole genome shotgun (WGS) entry which is preliminary data.</text>
</comment>
<feature type="transmembrane region" description="Helical" evidence="7">
    <location>
        <begin position="258"/>
        <end position="283"/>
    </location>
</feature>
<keyword evidence="5 7" id="KW-1133">Transmembrane helix</keyword>
<dbReference type="RefSeq" id="WP_147847499.1">
    <property type="nucleotide sequence ID" value="NZ_DATAJT010000370.1"/>
</dbReference>
<evidence type="ECO:0000256" key="1">
    <source>
        <dbReference type="ARBA" id="ARBA00004651"/>
    </source>
</evidence>
<reference evidence="9 10" key="1">
    <citation type="submission" date="2019-06" db="EMBL/GenBank/DDBJ databases">
        <title>New taxonomy in bacterial strain CC-CFT640, isolated from vineyard.</title>
        <authorList>
            <person name="Lin S.-Y."/>
            <person name="Tsai C.-F."/>
            <person name="Young C.-C."/>
        </authorList>
    </citation>
    <scope>NUCLEOTIDE SEQUENCE [LARGE SCALE GENOMIC DNA]</scope>
    <source>
        <strain evidence="9 10">CC-CFT640</strain>
    </source>
</reference>
<keyword evidence="4 7" id="KW-0812">Transmembrane</keyword>
<feature type="domain" description="ABC transmembrane type-1" evidence="8">
    <location>
        <begin position="96"/>
        <end position="284"/>
    </location>
</feature>
<keyword evidence="3" id="KW-1003">Cell membrane</keyword>
<dbReference type="Pfam" id="PF00528">
    <property type="entry name" value="BPD_transp_1"/>
    <property type="match status" value="1"/>
</dbReference>
<protein>
    <submittedName>
        <fullName evidence="9">ABC transporter permease</fullName>
    </submittedName>
</protein>
<keyword evidence="2 7" id="KW-0813">Transport</keyword>
<dbReference type="Pfam" id="PF12911">
    <property type="entry name" value="OppC_N"/>
    <property type="match status" value="1"/>
</dbReference>
<evidence type="ECO:0000259" key="8">
    <source>
        <dbReference type="PROSITE" id="PS50928"/>
    </source>
</evidence>
<keyword evidence="10" id="KW-1185">Reference proteome</keyword>
<dbReference type="Proteomes" id="UP000321638">
    <property type="component" value="Unassembled WGS sequence"/>
</dbReference>
<name>A0A5C8PNE9_9HYPH</name>
<dbReference type="OrthoDB" id="9766870at2"/>
<dbReference type="InterPro" id="IPR025966">
    <property type="entry name" value="OppC_N"/>
</dbReference>
<dbReference type="InterPro" id="IPR050366">
    <property type="entry name" value="BP-dependent_transpt_permease"/>
</dbReference>
<evidence type="ECO:0000313" key="9">
    <source>
        <dbReference type="EMBL" id="TXL75697.1"/>
    </source>
</evidence>
<proteinExistence type="inferred from homology"/>
<dbReference type="AlphaFoldDB" id="A0A5C8PNE9"/>
<evidence type="ECO:0000256" key="7">
    <source>
        <dbReference type="RuleBase" id="RU363032"/>
    </source>
</evidence>
<sequence length="297" mass="31286">MTVQTVDSPSAPTVPTESALPGRAGLLRRLARDKVAFAASVVLSATVLAAIFAPWVAPYDPYYTDLAKAMQPPSAEHWFGTDNTGRDILSRVIFGARNTLLLGLIGVILGGVLGGALGILAAFYRRLDGWIMRLVDIMLAFPAILIGLAVAAIFGAGLTAVIVALVVATIPDVARVARGAAVGVMGQEFMEAGRAVGVSDTTLIWRYLTLNCISTIFVFLTLRFGQIILIGSALGFLGMGAQPPTAELGMMAAQGRDFLFMAPHIATIPSLAIFIIVLAANLLGDALRDVLDPRLQQ</sequence>
<evidence type="ECO:0000256" key="6">
    <source>
        <dbReference type="ARBA" id="ARBA00023136"/>
    </source>
</evidence>
<evidence type="ECO:0000256" key="4">
    <source>
        <dbReference type="ARBA" id="ARBA00022692"/>
    </source>
</evidence>
<dbReference type="CDD" id="cd06261">
    <property type="entry name" value="TM_PBP2"/>
    <property type="match status" value="1"/>
</dbReference>
<dbReference type="PANTHER" id="PTHR43386">
    <property type="entry name" value="OLIGOPEPTIDE TRANSPORT SYSTEM PERMEASE PROTEIN APPC"/>
    <property type="match status" value="1"/>
</dbReference>
<feature type="transmembrane region" description="Helical" evidence="7">
    <location>
        <begin position="213"/>
        <end position="237"/>
    </location>
</feature>
<evidence type="ECO:0000256" key="5">
    <source>
        <dbReference type="ARBA" id="ARBA00022989"/>
    </source>
</evidence>
<comment type="subcellular location">
    <subcellularLocation>
        <location evidence="1 7">Cell membrane</location>
        <topology evidence="1 7">Multi-pass membrane protein</topology>
    </subcellularLocation>
</comment>
<feature type="transmembrane region" description="Helical" evidence="7">
    <location>
        <begin position="137"/>
        <end position="170"/>
    </location>
</feature>
<organism evidence="9 10">
    <name type="scientific">Vineibacter terrae</name>
    <dbReference type="NCBI Taxonomy" id="2586908"/>
    <lineage>
        <taxon>Bacteria</taxon>
        <taxon>Pseudomonadati</taxon>
        <taxon>Pseudomonadota</taxon>
        <taxon>Alphaproteobacteria</taxon>
        <taxon>Hyphomicrobiales</taxon>
        <taxon>Vineibacter</taxon>
    </lineage>
</organism>
<dbReference type="GO" id="GO:0055085">
    <property type="term" value="P:transmembrane transport"/>
    <property type="evidence" value="ECO:0007669"/>
    <property type="project" value="InterPro"/>
</dbReference>
<dbReference type="PANTHER" id="PTHR43386:SF25">
    <property type="entry name" value="PEPTIDE ABC TRANSPORTER PERMEASE PROTEIN"/>
    <property type="match status" value="1"/>
</dbReference>
<feature type="transmembrane region" description="Helical" evidence="7">
    <location>
        <begin position="100"/>
        <end position="125"/>
    </location>
</feature>
<dbReference type="GO" id="GO:0005886">
    <property type="term" value="C:plasma membrane"/>
    <property type="evidence" value="ECO:0007669"/>
    <property type="project" value="UniProtKB-SubCell"/>
</dbReference>